<dbReference type="EMBL" id="JAEACU010000001">
    <property type="protein sequence ID" value="KAH7546986.1"/>
    <property type="molecule type" value="Genomic_DNA"/>
</dbReference>
<protein>
    <recommendedName>
        <fullName evidence="2">Nuclease associated modular domain-containing protein</fullName>
    </recommendedName>
</protein>
<feature type="compositionally biased region" description="Basic and acidic residues" evidence="1">
    <location>
        <begin position="631"/>
        <end position="646"/>
    </location>
</feature>
<evidence type="ECO:0000313" key="3">
    <source>
        <dbReference type="EMBL" id="KAH7546986.1"/>
    </source>
</evidence>
<feature type="region of interest" description="Disordered" evidence="1">
    <location>
        <begin position="625"/>
        <end position="663"/>
    </location>
</feature>
<dbReference type="GO" id="GO:0003677">
    <property type="term" value="F:DNA binding"/>
    <property type="evidence" value="ECO:0007669"/>
    <property type="project" value="InterPro"/>
</dbReference>
<feature type="compositionally biased region" description="Basic and acidic residues" evidence="1">
    <location>
        <begin position="558"/>
        <end position="573"/>
    </location>
</feature>
<dbReference type="PANTHER" id="PTHR34199">
    <property type="entry name" value="NUMOD3 MOTIF FAMILY PROTEIN, EXPRESSED"/>
    <property type="match status" value="1"/>
</dbReference>
<dbReference type="Pfam" id="PF07460">
    <property type="entry name" value="NUMOD3"/>
    <property type="match status" value="1"/>
</dbReference>
<evidence type="ECO:0000256" key="1">
    <source>
        <dbReference type="SAM" id="MobiDB-lite"/>
    </source>
</evidence>
<evidence type="ECO:0000313" key="4">
    <source>
        <dbReference type="Proteomes" id="UP000813462"/>
    </source>
</evidence>
<reference evidence="3" key="1">
    <citation type="journal article" date="2021" name="Front. Plant Sci.">
        <title>Chromosome-Scale Genome Assembly for Chinese Sour Jujube and Insights Into Its Genome Evolution and Domestication Signature.</title>
        <authorList>
            <person name="Shen L.-Y."/>
            <person name="Luo H."/>
            <person name="Wang X.-L."/>
            <person name="Wang X.-M."/>
            <person name="Qiu X.-J."/>
            <person name="Liu H."/>
            <person name="Zhou S.-S."/>
            <person name="Jia K.-H."/>
            <person name="Nie S."/>
            <person name="Bao Y.-T."/>
            <person name="Zhang R.-G."/>
            <person name="Yun Q.-Z."/>
            <person name="Chai Y.-H."/>
            <person name="Lu J.-Y."/>
            <person name="Li Y."/>
            <person name="Zhao S.-W."/>
            <person name="Mao J.-F."/>
            <person name="Jia S.-G."/>
            <person name="Mao Y.-M."/>
        </authorList>
    </citation>
    <scope>NUCLEOTIDE SEQUENCE</scope>
    <source>
        <strain evidence="3">AT0</strain>
        <tissue evidence="3">Leaf</tissue>
    </source>
</reference>
<dbReference type="AlphaFoldDB" id="A0A978W4V2"/>
<gene>
    <name evidence="3" type="ORF">FEM48_Zijuj01G0259200</name>
</gene>
<sequence length="684" mass="76753">MVFQPGVYAITVETMVAMRKKPEIFPCGYLAEAHCTLGGANTFFFFKPGSAFLLSRIQPAVGFSLNSVSDFFFDSTGLSSVVATLLCIYLSAEIAATQPAFQNHLGTLGAQAPLHGKVTSRPFTYGNEKRLFSAWRFLDITKNLNFKKWHHEMPSCRLVIKAVATLEPTSVVKNEDAHSGHNNSKLGVDTSLPKAQLKTFDENSTELDEREKLRRMRISKANKGNTPWNKGRKHSPETLQRIREGTRLAMQNPKVKMKLVNLGHAQTEETRIKIGVGVRMGWERRRQKLLVQETCHFEWQNLIAEASRQGSVDEEELQWDSYKILDEQLKREWLESVELRKTMPRPKGSKRAPKSLEQRRKIAEAISRKWSDPEYRERVCSALAKYHGTPAGTERKPRRRPSSEAQSTRRSPAKKKVVAEYSSPKTETKIQNQREKLRKRNAPLYKDPLASSKLEMIKNIRAQRAAVETKKSETIERARLLIAEAEKAAKALEVAATKSPIAQASLMETRMLIAEAVQSIESIESGLISSQENGKYPLPSPTPTPTANEMDGQADMETDGRKPVLDKADDKKVNGNHSLASSKEEDFDLGKFTLQNIPNGEDEFLPVSSSDYALSPFIFESLIKQSDSGDEPNKVELNKHGEEEKVPPINGSKVETPEEDRPSNLVTVTKKWVCGRLVEVAEGA</sequence>
<dbReference type="Proteomes" id="UP000813462">
    <property type="component" value="Unassembled WGS sequence"/>
</dbReference>
<dbReference type="PANTHER" id="PTHR34199:SF2">
    <property type="entry name" value="NUMOD3 MOTIF FAMILY PROTEIN, EXPRESSED"/>
    <property type="match status" value="1"/>
</dbReference>
<dbReference type="InterPro" id="IPR003611">
    <property type="entry name" value="NUMOD3"/>
</dbReference>
<feature type="region of interest" description="Disordered" evidence="1">
    <location>
        <begin position="386"/>
        <end position="433"/>
    </location>
</feature>
<feature type="domain" description="Nuclease associated modular" evidence="2">
    <location>
        <begin position="216"/>
        <end position="243"/>
    </location>
</feature>
<accession>A0A978W4V2</accession>
<proteinExistence type="predicted"/>
<comment type="caution">
    <text evidence="3">The sequence shown here is derived from an EMBL/GenBank/DDBJ whole genome shotgun (WGS) entry which is preliminary data.</text>
</comment>
<evidence type="ECO:0000259" key="2">
    <source>
        <dbReference type="Pfam" id="PF07460"/>
    </source>
</evidence>
<organism evidence="3 4">
    <name type="scientific">Ziziphus jujuba var. spinosa</name>
    <dbReference type="NCBI Taxonomy" id="714518"/>
    <lineage>
        <taxon>Eukaryota</taxon>
        <taxon>Viridiplantae</taxon>
        <taxon>Streptophyta</taxon>
        <taxon>Embryophyta</taxon>
        <taxon>Tracheophyta</taxon>
        <taxon>Spermatophyta</taxon>
        <taxon>Magnoliopsida</taxon>
        <taxon>eudicotyledons</taxon>
        <taxon>Gunneridae</taxon>
        <taxon>Pentapetalae</taxon>
        <taxon>rosids</taxon>
        <taxon>fabids</taxon>
        <taxon>Rosales</taxon>
        <taxon>Rhamnaceae</taxon>
        <taxon>Paliureae</taxon>
        <taxon>Ziziphus</taxon>
    </lineage>
</organism>
<name>A0A978W4V2_ZIZJJ</name>
<feature type="region of interest" description="Disordered" evidence="1">
    <location>
        <begin position="528"/>
        <end position="582"/>
    </location>
</feature>